<dbReference type="EMBL" id="LUGH01001979">
    <property type="protein sequence ID" value="OBZ80562.1"/>
    <property type="molecule type" value="Genomic_DNA"/>
</dbReference>
<dbReference type="Proteomes" id="UP000093000">
    <property type="component" value="Unassembled WGS sequence"/>
</dbReference>
<accession>A0A1C7MUP9</accession>
<dbReference type="InParanoid" id="A0A1C7MUP9"/>
<evidence type="ECO:0000313" key="1">
    <source>
        <dbReference type="EMBL" id="OBZ80562.1"/>
    </source>
</evidence>
<keyword evidence="2" id="KW-1185">Reference proteome</keyword>
<comment type="caution">
    <text evidence="1">The sequence shown here is derived from an EMBL/GenBank/DDBJ whole genome shotgun (WGS) entry which is preliminary data.</text>
</comment>
<dbReference type="STRING" id="101091.A0A1C7MUP9"/>
<protein>
    <submittedName>
        <fullName evidence="1">Uncharacterized protein</fullName>
    </submittedName>
</protein>
<sequence>MIMHVFMNGDNDMISERMMKKILFLSKLVLLIAKNAFKDNRRVRLPSLNELMRYQENKRSKIPAFPSKKLEVKIKEDKKVDVFINLPSDHLQLLAANPKKATTILPVPHHTPDQSACLQQGDKWKKNKFFQQPMWTVNGVDVWSGDVVLVTDDQKDMYYILIDSLFRMQGEMFALAHHMFFSDNNNF</sequence>
<name>A0A1C7MUP9_9FUNG</name>
<dbReference type="AlphaFoldDB" id="A0A1C7MUP9"/>
<proteinExistence type="predicted"/>
<organism evidence="1 2">
    <name type="scientific">Choanephora cucurbitarum</name>
    <dbReference type="NCBI Taxonomy" id="101091"/>
    <lineage>
        <taxon>Eukaryota</taxon>
        <taxon>Fungi</taxon>
        <taxon>Fungi incertae sedis</taxon>
        <taxon>Mucoromycota</taxon>
        <taxon>Mucoromycotina</taxon>
        <taxon>Mucoromycetes</taxon>
        <taxon>Mucorales</taxon>
        <taxon>Mucorineae</taxon>
        <taxon>Choanephoraceae</taxon>
        <taxon>Choanephoroideae</taxon>
        <taxon>Choanephora</taxon>
    </lineage>
</organism>
<gene>
    <name evidence="1" type="ORF">A0J61_11389</name>
</gene>
<dbReference type="OrthoDB" id="2289697at2759"/>
<evidence type="ECO:0000313" key="2">
    <source>
        <dbReference type="Proteomes" id="UP000093000"/>
    </source>
</evidence>
<feature type="non-terminal residue" evidence="1">
    <location>
        <position position="187"/>
    </location>
</feature>
<reference evidence="1 2" key="1">
    <citation type="submission" date="2016-03" db="EMBL/GenBank/DDBJ databases">
        <title>Choanephora cucurbitarum.</title>
        <authorList>
            <person name="Min B."/>
            <person name="Park H."/>
            <person name="Park J.-H."/>
            <person name="Shin H.-D."/>
            <person name="Choi I.-G."/>
        </authorList>
    </citation>
    <scope>NUCLEOTIDE SEQUENCE [LARGE SCALE GENOMIC DNA]</scope>
    <source>
        <strain evidence="1 2">KUS-F28377</strain>
    </source>
</reference>